<dbReference type="Proteomes" id="UP001527202">
    <property type="component" value="Unassembled WGS sequence"/>
</dbReference>
<sequence length="120" mass="13302">MIDSGSLPCSGTPKTYVQHLMKENAAELIALLEQGGRLYVCGDGSRMAPDVEEEIRQAYANIRWVSPVEARKWLDDLQTDGRYAKDVWAGIYSVEAQPEFAVMGAAGRSPAILRKGRRFV</sequence>
<dbReference type="Gene3D" id="3.40.50.80">
    <property type="entry name" value="Nucleotide-binding domain of ferredoxin-NADP reductase (FNR) module"/>
    <property type="match status" value="1"/>
</dbReference>
<organism evidence="3 4">
    <name type="scientific">Paenibacillus chitinolyticus</name>
    <dbReference type="NCBI Taxonomy" id="79263"/>
    <lineage>
        <taxon>Bacteria</taxon>
        <taxon>Bacillati</taxon>
        <taxon>Bacillota</taxon>
        <taxon>Bacilli</taxon>
        <taxon>Bacillales</taxon>
        <taxon>Paenibacillaceae</taxon>
        <taxon>Paenibacillus</taxon>
    </lineage>
</organism>
<proteinExistence type="predicted"/>
<protein>
    <recommendedName>
        <fullName evidence="2">NADPH--hemoprotein reductase</fullName>
        <ecNumber evidence="2">1.6.2.4</ecNumber>
    </recommendedName>
</protein>
<accession>A0ABT4FEP1</accession>
<evidence type="ECO:0000256" key="2">
    <source>
        <dbReference type="ARBA" id="ARBA00023797"/>
    </source>
</evidence>
<gene>
    <name evidence="3" type="ORF">M5X16_14380</name>
</gene>
<name>A0ABT4FEP1_9BACL</name>
<dbReference type="PANTHER" id="PTHR19384:SF17">
    <property type="entry name" value="NADPH--CYTOCHROME P450 REDUCTASE"/>
    <property type="match status" value="1"/>
</dbReference>
<dbReference type="SUPFAM" id="SSF52343">
    <property type="entry name" value="Ferredoxin reductase-like, C-terminal NADP-linked domain"/>
    <property type="match status" value="1"/>
</dbReference>
<evidence type="ECO:0000256" key="1">
    <source>
        <dbReference type="ARBA" id="ARBA00022630"/>
    </source>
</evidence>
<reference evidence="3 4" key="1">
    <citation type="submission" date="2022-05" db="EMBL/GenBank/DDBJ databases">
        <title>Genome Sequencing of Bee-Associated Microbes.</title>
        <authorList>
            <person name="Dunlap C."/>
        </authorList>
    </citation>
    <scope>NUCLEOTIDE SEQUENCE [LARGE SCALE GENOMIC DNA]</scope>
    <source>
        <strain evidence="3 4">NRRL B-23120</strain>
    </source>
</reference>
<comment type="caution">
    <text evidence="3">The sequence shown here is derived from an EMBL/GenBank/DDBJ whole genome shotgun (WGS) entry which is preliminary data.</text>
</comment>
<dbReference type="PANTHER" id="PTHR19384">
    <property type="entry name" value="NITRIC OXIDE SYNTHASE-RELATED"/>
    <property type="match status" value="1"/>
</dbReference>
<dbReference type="InterPro" id="IPR039261">
    <property type="entry name" value="FNR_nucleotide-bd"/>
</dbReference>
<keyword evidence="1" id="KW-0285">Flavoprotein</keyword>
<dbReference type="EMBL" id="JAMDMJ010000015">
    <property type="protein sequence ID" value="MCY9596960.1"/>
    <property type="molecule type" value="Genomic_DNA"/>
</dbReference>
<evidence type="ECO:0000313" key="4">
    <source>
        <dbReference type="Proteomes" id="UP001527202"/>
    </source>
</evidence>
<keyword evidence="4" id="KW-1185">Reference proteome</keyword>
<evidence type="ECO:0000313" key="3">
    <source>
        <dbReference type="EMBL" id="MCY9596960.1"/>
    </source>
</evidence>
<dbReference type="EC" id="1.6.2.4" evidence="2"/>